<organism evidence="3 4">
    <name type="scientific">Sphingomonas abaci</name>
    <dbReference type="NCBI Taxonomy" id="237611"/>
    <lineage>
        <taxon>Bacteria</taxon>
        <taxon>Pseudomonadati</taxon>
        <taxon>Pseudomonadota</taxon>
        <taxon>Alphaproteobacteria</taxon>
        <taxon>Sphingomonadales</taxon>
        <taxon>Sphingomonadaceae</taxon>
        <taxon>Sphingomonas</taxon>
    </lineage>
</organism>
<keyword evidence="4" id="KW-1185">Reference proteome</keyword>
<dbReference type="AlphaFoldDB" id="A0A7W7AKQ8"/>
<accession>A0A7W7AKQ8</accession>
<feature type="compositionally biased region" description="Low complexity" evidence="1">
    <location>
        <begin position="32"/>
        <end position="69"/>
    </location>
</feature>
<feature type="region of interest" description="Disordered" evidence="1">
    <location>
        <begin position="28"/>
        <end position="104"/>
    </location>
</feature>
<sequence>MRISSKVAAAGFGAVTLAAMAVAQDRPESILPPGFGEPAARPAARPSATPTAAAARPGAAPTPPAQRGAVLPGDPAGAVVQPLAAPTSGPSPGPTPGATPSPIDPRLLARYEMPVYARRSIASVGLSRDMPADAFGAADGGFIETLMRRTPAPLPSRWLSMLLRRTLAAELDTPAGLNGADYAAERAWLLLRMGESVVARGVVERVDNRDYTPKLYQVAMNAMLATGDPGGLCPLAEAGLRATGEVGWVFAQPICAGLTGQGEAARAQFQAARRRRLAGGIDVLLAEKAMGAGGQGRRAVTIEWDGVDRLTPWRFGLANATGVAIPETMFATTGAQVRYWQALSPMLSPAARLPLVEAAAAQGVMSSAALVDLYGMVAADDDAPSAAAAAAQDLGTAYAGRTADARLGALRDLWGADPGYGRLVLTAHAAARQPVRADLAEADRIVAALLSAGHDRTAARWAQAVKTGGDGWAMIALTDPDSTTRFGEGDVQGYAGSGDAARKRQLFLAGLAGLGRIAPDQAQRAAESLGVPLGAVTNWTRALDRAVRADEPGTVVLLSAVGMNAADWRAVSPVTLYRIVAALRGVGLDGEARMIAAEALARG</sequence>
<gene>
    <name evidence="3" type="ORF">GGQ96_002980</name>
</gene>
<proteinExistence type="predicted"/>
<evidence type="ECO:0000313" key="3">
    <source>
        <dbReference type="EMBL" id="MBB4618834.1"/>
    </source>
</evidence>
<evidence type="ECO:0000256" key="1">
    <source>
        <dbReference type="SAM" id="MobiDB-lite"/>
    </source>
</evidence>
<evidence type="ECO:0008006" key="5">
    <source>
        <dbReference type="Google" id="ProtNLM"/>
    </source>
</evidence>
<dbReference type="Proteomes" id="UP000574769">
    <property type="component" value="Unassembled WGS sequence"/>
</dbReference>
<name>A0A7W7AKQ8_9SPHN</name>
<feature type="compositionally biased region" description="Pro residues" evidence="1">
    <location>
        <begin position="89"/>
        <end position="103"/>
    </location>
</feature>
<evidence type="ECO:0000313" key="4">
    <source>
        <dbReference type="Proteomes" id="UP000574769"/>
    </source>
</evidence>
<dbReference type="EMBL" id="JACHNY010000006">
    <property type="protein sequence ID" value="MBB4618834.1"/>
    <property type="molecule type" value="Genomic_DNA"/>
</dbReference>
<dbReference type="RefSeq" id="WP_184116070.1">
    <property type="nucleotide sequence ID" value="NZ_JACHNY010000006.1"/>
</dbReference>
<protein>
    <recommendedName>
        <fullName evidence="5">Antifreeze protein</fullName>
    </recommendedName>
</protein>
<reference evidence="3 4" key="1">
    <citation type="submission" date="2020-08" db="EMBL/GenBank/DDBJ databases">
        <title>Genomic Encyclopedia of Type Strains, Phase IV (KMG-IV): sequencing the most valuable type-strain genomes for metagenomic binning, comparative biology and taxonomic classification.</title>
        <authorList>
            <person name="Goeker M."/>
        </authorList>
    </citation>
    <scope>NUCLEOTIDE SEQUENCE [LARGE SCALE GENOMIC DNA]</scope>
    <source>
        <strain evidence="3 4">DSM 15867</strain>
    </source>
</reference>
<feature type="signal peptide" evidence="2">
    <location>
        <begin position="1"/>
        <end position="23"/>
    </location>
</feature>
<comment type="caution">
    <text evidence="3">The sequence shown here is derived from an EMBL/GenBank/DDBJ whole genome shotgun (WGS) entry which is preliminary data.</text>
</comment>
<evidence type="ECO:0000256" key="2">
    <source>
        <dbReference type="SAM" id="SignalP"/>
    </source>
</evidence>
<feature type="chain" id="PRO_5031246125" description="Antifreeze protein" evidence="2">
    <location>
        <begin position="24"/>
        <end position="603"/>
    </location>
</feature>
<keyword evidence="2" id="KW-0732">Signal</keyword>